<dbReference type="RefSeq" id="WP_117455401.1">
    <property type="nucleotide sequence ID" value="NZ_JACRTP010000001.1"/>
</dbReference>
<organism evidence="1 2">
    <name type="scientific">Blautia stercoris</name>
    <dbReference type="NCBI Taxonomy" id="871664"/>
    <lineage>
        <taxon>Bacteria</taxon>
        <taxon>Bacillati</taxon>
        <taxon>Bacillota</taxon>
        <taxon>Clostridia</taxon>
        <taxon>Lachnospirales</taxon>
        <taxon>Lachnospiraceae</taxon>
        <taxon>Blautia</taxon>
    </lineage>
</organism>
<evidence type="ECO:0000313" key="2">
    <source>
        <dbReference type="Proteomes" id="UP000661649"/>
    </source>
</evidence>
<gene>
    <name evidence="1" type="ORF">H8712_02970</name>
</gene>
<dbReference type="EMBL" id="JACRTP010000001">
    <property type="protein sequence ID" value="MBC8627592.1"/>
    <property type="molecule type" value="Genomic_DNA"/>
</dbReference>
<keyword evidence="2" id="KW-1185">Reference proteome</keyword>
<dbReference type="Pfam" id="PF18941">
    <property type="entry name" value="DUF5688"/>
    <property type="match status" value="1"/>
</dbReference>
<protein>
    <submittedName>
        <fullName evidence="1">Uncharacterized protein</fullName>
    </submittedName>
</protein>
<name>A0ABR7P865_9FIRM</name>
<sequence length="296" mass="33947">MDYNLFKEELLLAIQDLADPEQSVSLHCIDKNNGSCADAVIIMKKGGQIAPTFYLDDFYPWFCQGISIERIARRILELNQQHQPEASFALTDEVHDYQKMRTHVCYKLINYEMNRSLLNKIPHIPYLDLAIVFYCKVTAPNLQNGSFLIHNSNLTAWNVSTDDLIRDARLNTCRKLPFCFKEMDALIRELSNDESLLPSEFSPNSMYILTNQETYFGAAALLYPHVLSHISALLGCNFFVLPSSVHECILVPDFGVYSKPELEEMVVEVNSTQVAKEEVLSNHVYYYDLKKQELSL</sequence>
<proteinExistence type="predicted"/>
<evidence type="ECO:0000313" key="1">
    <source>
        <dbReference type="EMBL" id="MBC8627592.1"/>
    </source>
</evidence>
<comment type="caution">
    <text evidence="1">The sequence shown here is derived from an EMBL/GenBank/DDBJ whole genome shotgun (WGS) entry which is preliminary data.</text>
</comment>
<dbReference type="InterPro" id="IPR043743">
    <property type="entry name" value="DUF5688"/>
</dbReference>
<dbReference type="Proteomes" id="UP000661649">
    <property type="component" value="Unassembled WGS sequence"/>
</dbReference>
<accession>A0ABR7P865</accession>
<reference evidence="1 2" key="1">
    <citation type="submission" date="2020-08" db="EMBL/GenBank/DDBJ databases">
        <title>Genome public.</title>
        <authorList>
            <person name="Liu C."/>
            <person name="Sun Q."/>
        </authorList>
    </citation>
    <scope>NUCLEOTIDE SEQUENCE [LARGE SCALE GENOMIC DNA]</scope>
    <source>
        <strain evidence="1 2">3_YM_SP_D4_24.mj</strain>
    </source>
</reference>